<keyword evidence="11" id="KW-1185">Reference proteome</keyword>
<dbReference type="VEuPathDB" id="TrichDB:TVAG_083080"/>
<sequence length="593" mass="65817">MLLLFVFFSVLSIDPPSFHNRNYNINHTYNQDINLLDYSHSFRSSEYFQCTITINEVRFTNNNAFGSTISSASGGALYASHSQIAAVAHRSTFSSFESNYASIGGAVCFIACKAFFNYIKFTENNALKFAGAFYFQGITEYSGIISSEQFLLLDSCYFENNTAHDVGGALCFSNAANSEIDDSIFSNNTAAIGGGVIYSIQTDLLIFRSYFSTNIVNDRQRNLNFRYVINNVSPSATGSSRFSARGGGAILFTAIESERPLILETKLCCFSNNMAMTGDTFNPTDANVGDNVLLDGHVSYFSNKDSMNINKIARNSRELSIFYNYDRDSPNSACMYDDSELRLHTPHNYASNSNTEDYKSTYFVPSPTKFITHPAQYTKHHHITTIFKSLILVSRIRPNPPPTISTPSPPTPERTPAPIITPGKGQRGIQTVTKIETYTSTTTTKINTIVISYDPENRPIYTTTEITGEFTIVTVVVIESNVYLAIEETPTSPKNNTTYIIIGVVAGIILLLAAALLIWFIAVKKRKDDEDSNSIEMVEETVTIAPTTSNTVTNDNPLWTTSIAGENDDPFRKDFEEEGVEGFFEVNDAKELE</sequence>
<dbReference type="RefSeq" id="XP_001579443.1">
    <property type="nucleotide sequence ID" value="XM_001579393.1"/>
</dbReference>
<evidence type="ECO:0000313" key="10">
    <source>
        <dbReference type="EMBL" id="EAY18457.1"/>
    </source>
</evidence>
<evidence type="ECO:0000256" key="9">
    <source>
        <dbReference type="SAM" id="Phobius"/>
    </source>
</evidence>
<evidence type="ECO:0000256" key="7">
    <source>
        <dbReference type="ARBA" id="ARBA00023237"/>
    </source>
</evidence>
<dbReference type="EMBL" id="DS113218">
    <property type="protein sequence ID" value="EAY18457.1"/>
    <property type="molecule type" value="Genomic_DNA"/>
</dbReference>
<dbReference type="InterPro" id="IPR003368">
    <property type="entry name" value="POMP_repeat"/>
</dbReference>
<dbReference type="OrthoDB" id="10691839at2759"/>
<evidence type="ECO:0000256" key="2">
    <source>
        <dbReference type="ARBA" id="ARBA00004442"/>
    </source>
</evidence>
<evidence type="ECO:0000256" key="8">
    <source>
        <dbReference type="SAM" id="MobiDB-lite"/>
    </source>
</evidence>
<organism evidence="10 11">
    <name type="scientific">Trichomonas vaginalis (strain ATCC PRA-98 / G3)</name>
    <dbReference type="NCBI Taxonomy" id="412133"/>
    <lineage>
        <taxon>Eukaryota</taxon>
        <taxon>Metamonada</taxon>
        <taxon>Parabasalia</taxon>
        <taxon>Trichomonadida</taxon>
        <taxon>Trichomonadidae</taxon>
        <taxon>Trichomonas</taxon>
    </lineage>
</organism>
<keyword evidence="9" id="KW-0812">Transmembrane</keyword>
<dbReference type="Proteomes" id="UP000001542">
    <property type="component" value="Unassembled WGS sequence"/>
</dbReference>
<evidence type="ECO:0000256" key="3">
    <source>
        <dbReference type="ARBA" id="ARBA00004613"/>
    </source>
</evidence>
<dbReference type="Pfam" id="PF02415">
    <property type="entry name" value="Chlam_PMP"/>
    <property type="match status" value="2"/>
</dbReference>
<dbReference type="PANTHER" id="PTHR46155">
    <property type="entry name" value="BIFUNCTIONAL INHIBITOR/LIPID-TRANSFER PROTEIN/SEED STORAGE 2S ALBUMIN SUPERFAMILY PROTEIN"/>
    <property type="match status" value="1"/>
</dbReference>
<keyword evidence="7" id="KW-0998">Cell outer membrane</keyword>
<feature type="transmembrane region" description="Helical" evidence="9">
    <location>
        <begin position="499"/>
        <end position="522"/>
    </location>
</feature>
<evidence type="ECO:0000256" key="6">
    <source>
        <dbReference type="ARBA" id="ARBA00023136"/>
    </source>
</evidence>
<feature type="region of interest" description="Disordered" evidence="8">
    <location>
        <begin position="400"/>
        <end position="426"/>
    </location>
</feature>
<keyword evidence="5" id="KW-0732">Signal</keyword>
<dbReference type="VEuPathDB" id="TrichDB:TVAGG3_0984290"/>
<accession>A2DM37</accession>
<keyword evidence="6 9" id="KW-0472">Membrane</keyword>
<evidence type="ECO:0000256" key="5">
    <source>
        <dbReference type="ARBA" id="ARBA00022729"/>
    </source>
</evidence>
<reference evidence="10" key="1">
    <citation type="submission" date="2006-10" db="EMBL/GenBank/DDBJ databases">
        <authorList>
            <person name="Amadeo P."/>
            <person name="Zhao Q."/>
            <person name="Wortman J."/>
            <person name="Fraser-Liggett C."/>
            <person name="Carlton J."/>
        </authorList>
    </citation>
    <scope>NUCLEOTIDE SEQUENCE</scope>
    <source>
        <strain evidence="10">G3</strain>
    </source>
</reference>
<evidence type="ECO:0000256" key="1">
    <source>
        <dbReference type="ARBA" id="ARBA00004196"/>
    </source>
</evidence>
<protein>
    <submittedName>
        <fullName evidence="10">Polymorphic membrane protein, putative</fullName>
    </submittedName>
</protein>
<dbReference type="AlphaFoldDB" id="A2DM37"/>
<keyword evidence="9" id="KW-1133">Transmembrane helix</keyword>
<comment type="subcellular location">
    <subcellularLocation>
        <location evidence="1">Cell envelope</location>
    </subcellularLocation>
    <subcellularLocation>
        <location evidence="2">Cell outer membrane</location>
    </subcellularLocation>
    <subcellularLocation>
        <location evidence="3">Secreted</location>
    </subcellularLocation>
</comment>
<evidence type="ECO:0000313" key="11">
    <source>
        <dbReference type="Proteomes" id="UP000001542"/>
    </source>
</evidence>
<dbReference type="PANTHER" id="PTHR46155:SF1">
    <property type="entry name" value="BIFUNCTIONAL INHIBITOR_LIPID-TRANSFER PROTEIN_SEED STORAGE 2S ALBUMIN SUPERFAMILY PROTEIN"/>
    <property type="match status" value="1"/>
</dbReference>
<feature type="compositionally biased region" description="Pro residues" evidence="8">
    <location>
        <begin position="400"/>
        <end position="415"/>
    </location>
</feature>
<reference evidence="10" key="2">
    <citation type="journal article" date="2007" name="Science">
        <title>Draft genome sequence of the sexually transmitted pathogen Trichomonas vaginalis.</title>
        <authorList>
            <person name="Carlton J.M."/>
            <person name="Hirt R.P."/>
            <person name="Silva J.C."/>
            <person name="Delcher A.L."/>
            <person name="Schatz M."/>
            <person name="Zhao Q."/>
            <person name="Wortman J.R."/>
            <person name="Bidwell S.L."/>
            <person name="Alsmark U.C.M."/>
            <person name="Besteiro S."/>
            <person name="Sicheritz-Ponten T."/>
            <person name="Noel C.J."/>
            <person name="Dacks J.B."/>
            <person name="Foster P.G."/>
            <person name="Simillion C."/>
            <person name="Van de Peer Y."/>
            <person name="Miranda-Saavedra D."/>
            <person name="Barton G.J."/>
            <person name="Westrop G.D."/>
            <person name="Mueller S."/>
            <person name="Dessi D."/>
            <person name="Fiori P.L."/>
            <person name="Ren Q."/>
            <person name="Paulsen I."/>
            <person name="Zhang H."/>
            <person name="Bastida-Corcuera F.D."/>
            <person name="Simoes-Barbosa A."/>
            <person name="Brown M.T."/>
            <person name="Hayes R.D."/>
            <person name="Mukherjee M."/>
            <person name="Okumura C.Y."/>
            <person name="Schneider R."/>
            <person name="Smith A.J."/>
            <person name="Vanacova S."/>
            <person name="Villalvazo M."/>
            <person name="Haas B.J."/>
            <person name="Pertea M."/>
            <person name="Feldblyum T.V."/>
            <person name="Utterback T.R."/>
            <person name="Shu C.L."/>
            <person name="Osoegawa K."/>
            <person name="de Jong P.J."/>
            <person name="Hrdy I."/>
            <person name="Horvathova L."/>
            <person name="Zubacova Z."/>
            <person name="Dolezal P."/>
            <person name="Malik S.B."/>
            <person name="Logsdon J.M. Jr."/>
            <person name="Henze K."/>
            <person name="Gupta A."/>
            <person name="Wang C.C."/>
            <person name="Dunne R.L."/>
            <person name="Upcroft J.A."/>
            <person name="Upcroft P."/>
            <person name="White O."/>
            <person name="Salzberg S.L."/>
            <person name="Tang P."/>
            <person name="Chiu C.-H."/>
            <person name="Lee Y.-S."/>
            <person name="Embley T.M."/>
            <person name="Coombs G.H."/>
            <person name="Mottram J.C."/>
            <person name="Tachezy J."/>
            <person name="Fraser-Liggett C.M."/>
            <person name="Johnson P.J."/>
        </authorList>
    </citation>
    <scope>NUCLEOTIDE SEQUENCE [LARGE SCALE GENOMIC DNA]</scope>
    <source>
        <strain evidence="10">G3</strain>
    </source>
</reference>
<keyword evidence="4" id="KW-0964">Secreted</keyword>
<dbReference type="GO" id="GO:0005576">
    <property type="term" value="C:extracellular region"/>
    <property type="evidence" value="ECO:0007669"/>
    <property type="project" value="UniProtKB-SubCell"/>
</dbReference>
<name>A2DM37_TRIV3</name>
<evidence type="ECO:0000256" key="4">
    <source>
        <dbReference type="ARBA" id="ARBA00022525"/>
    </source>
</evidence>
<gene>
    <name evidence="10" type="ORF">TVAG_083080</name>
</gene>
<dbReference type="InParanoid" id="A2DM37"/>
<proteinExistence type="predicted"/>
<dbReference type="KEGG" id="tva:5463963"/>